<dbReference type="PANTHER" id="PTHR35791:SF1">
    <property type="entry name" value="UPF0754 MEMBRANE PROTEIN YHEB"/>
    <property type="match status" value="1"/>
</dbReference>
<accession>A0A2P6AT91</accession>
<keyword evidence="5 6" id="KW-0472">Membrane</keyword>
<keyword evidence="4 6" id="KW-1133">Transmembrane helix</keyword>
<dbReference type="OrthoDB" id="3631561at2"/>
<proteinExistence type="inferred from homology"/>
<sequence length="406" mass="47143">MDALIADFKAEMWLYISIPFISGIIGYVTKVVAIKMMFYPINFWGIKPWFGWQGIVPRKSEKMATIAVDLMTERLIKPEEIFARLDPRRIASEIERPMMEASEDIVREVMHQYQPGLWEGMPEFMRQAIIRRVKGEAPKIVATIMSEVQHDVSRYFDIRHMVISNLQKDKALLNEIFQRVGKQELKFFCTAGFVFGFVIGLVQMVCWLVFRQPWMLPAFGGFVGFFSDWLALQMLFRPLNPKKIFGFTLHGLFLKRQHEVAGDYAALISKQMLTPGLMMEELFTGPRSDRVINLLQKHVRRVIDEQAGLARPLVLYAVGTEKYIQMKATVAERILEKLPETMKYMENYAEDAMDVRNTLITRMRQLTPTEFEGMLRPAFKEEEWILITVGAVLGFMVGEMQIHFML</sequence>
<evidence type="ECO:0000256" key="5">
    <source>
        <dbReference type="ARBA" id="ARBA00023136"/>
    </source>
</evidence>
<gene>
    <name evidence="7" type="ORF">C5O18_04610</name>
</gene>
<organism evidence="7 8">
    <name type="scientific">Amnimonas aquatica</name>
    <dbReference type="NCBI Taxonomy" id="2094561"/>
    <lineage>
        <taxon>Bacteria</taxon>
        <taxon>Pseudomonadati</taxon>
        <taxon>Pseudomonadota</taxon>
        <taxon>Gammaproteobacteria</taxon>
        <taxon>Moraxellales</taxon>
        <taxon>Moraxellaceae</taxon>
        <taxon>Amnimonas</taxon>
    </lineage>
</organism>
<name>A0A2P6AT91_9GAMM</name>
<protein>
    <submittedName>
        <fullName evidence="7">DUF445 domain-containing protein</fullName>
    </submittedName>
</protein>
<comment type="caution">
    <text evidence="7">The sequence shown here is derived from an EMBL/GenBank/DDBJ whole genome shotgun (WGS) entry which is preliminary data.</text>
</comment>
<evidence type="ECO:0000256" key="2">
    <source>
        <dbReference type="ARBA" id="ARBA00008053"/>
    </source>
</evidence>
<evidence type="ECO:0000256" key="1">
    <source>
        <dbReference type="ARBA" id="ARBA00004308"/>
    </source>
</evidence>
<dbReference type="AlphaFoldDB" id="A0A2P6AT91"/>
<dbReference type="PANTHER" id="PTHR35791">
    <property type="entry name" value="UPF0754 MEMBRANE PROTEIN YHEB"/>
    <property type="match status" value="1"/>
</dbReference>
<dbReference type="InterPro" id="IPR007383">
    <property type="entry name" value="DUF445"/>
</dbReference>
<evidence type="ECO:0000313" key="7">
    <source>
        <dbReference type="EMBL" id="PQA45236.1"/>
    </source>
</evidence>
<dbReference type="Proteomes" id="UP000243900">
    <property type="component" value="Unassembled WGS sequence"/>
</dbReference>
<dbReference type="GO" id="GO:0012505">
    <property type="term" value="C:endomembrane system"/>
    <property type="evidence" value="ECO:0007669"/>
    <property type="project" value="UniProtKB-SubCell"/>
</dbReference>
<dbReference type="RefSeq" id="WP_105191874.1">
    <property type="nucleotide sequence ID" value="NZ_PTQZ01000077.1"/>
</dbReference>
<feature type="transmembrane region" description="Helical" evidence="6">
    <location>
        <begin position="12"/>
        <end position="33"/>
    </location>
</feature>
<feature type="transmembrane region" description="Helical" evidence="6">
    <location>
        <begin position="187"/>
        <end position="210"/>
    </location>
</feature>
<evidence type="ECO:0000256" key="4">
    <source>
        <dbReference type="ARBA" id="ARBA00022989"/>
    </source>
</evidence>
<dbReference type="EMBL" id="PTQZ01000077">
    <property type="protein sequence ID" value="PQA45236.1"/>
    <property type="molecule type" value="Genomic_DNA"/>
</dbReference>
<feature type="transmembrane region" description="Helical" evidence="6">
    <location>
        <begin position="384"/>
        <end position="404"/>
    </location>
</feature>
<keyword evidence="8" id="KW-1185">Reference proteome</keyword>
<comment type="similarity">
    <text evidence="2">Belongs to the UPF0754 family.</text>
</comment>
<keyword evidence="3 6" id="KW-0812">Transmembrane</keyword>
<evidence type="ECO:0000256" key="6">
    <source>
        <dbReference type="SAM" id="Phobius"/>
    </source>
</evidence>
<evidence type="ECO:0000313" key="8">
    <source>
        <dbReference type="Proteomes" id="UP000243900"/>
    </source>
</evidence>
<evidence type="ECO:0000256" key="3">
    <source>
        <dbReference type="ARBA" id="ARBA00022692"/>
    </source>
</evidence>
<dbReference type="Pfam" id="PF04286">
    <property type="entry name" value="DUF445"/>
    <property type="match status" value="1"/>
</dbReference>
<comment type="subcellular location">
    <subcellularLocation>
        <location evidence="1">Endomembrane system</location>
    </subcellularLocation>
</comment>
<reference evidence="8" key="1">
    <citation type="submission" date="2018-02" db="EMBL/GenBank/DDBJ databases">
        <title>Genome sequencing of Solimonas sp. HR-BB.</title>
        <authorList>
            <person name="Lee Y."/>
            <person name="Jeon C.O."/>
        </authorList>
    </citation>
    <scope>NUCLEOTIDE SEQUENCE [LARGE SCALE GENOMIC DNA]</scope>
    <source>
        <strain evidence="8">HR-E</strain>
    </source>
</reference>
<feature type="transmembrane region" description="Helical" evidence="6">
    <location>
        <begin position="216"/>
        <end position="236"/>
    </location>
</feature>